<keyword evidence="4" id="KW-1185">Reference proteome</keyword>
<dbReference type="HOGENOM" id="CLU_1578331_0_0_1"/>
<gene>
    <name evidence="3" type="ORF">CHGG_00523</name>
</gene>
<name>Q2HGY1_CHAGB</name>
<dbReference type="SUPFAM" id="SSF50685">
    <property type="entry name" value="Barwin-like endoglucanases"/>
    <property type="match status" value="1"/>
</dbReference>
<dbReference type="EMBL" id="CH408029">
    <property type="protein sequence ID" value="EAQ92288.1"/>
    <property type="molecule type" value="Genomic_DNA"/>
</dbReference>
<dbReference type="PANTHER" id="PTHR31836:SF28">
    <property type="entry name" value="SRCR DOMAIN-CONTAINING PROTEIN-RELATED"/>
    <property type="match status" value="1"/>
</dbReference>
<sequence length="169" mass="17473">MAMATATSTAGREHHHNGRGLVVNWVTETVTDAAPPPPPPPPPPPLPIDIPGNGDGGNSGGGGGGTTYAGDITYFALGLGSCGFDDLNKDHTHNIVAVSAQLMGTVSNGNPMCGKTITIKANGKTIQALVHDKCPVCAPGDIDGSEKIFLELFGSLDAGRQKIEWWFND</sequence>
<evidence type="ECO:0000313" key="3">
    <source>
        <dbReference type="EMBL" id="EAQ92288.1"/>
    </source>
</evidence>
<proteinExistence type="predicted"/>
<dbReference type="InterPro" id="IPR036908">
    <property type="entry name" value="RlpA-like_sf"/>
</dbReference>
<dbReference type="OrthoDB" id="623670at2759"/>
<dbReference type="AlphaFoldDB" id="Q2HGY1"/>
<accession>Q2HGY1</accession>
<evidence type="ECO:0008006" key="5">
    <source>
        <dbReference type="Google" id="ProtNLM"/>
    </source>
</evidence>
<evidence type="ECO:0000256" key="1">
    <source>
        <dbReference type="ARBA" id="ARBA00022729"/>
    </source>
</evidence>
<dbReference type="VEuPathDB" id="FungiDB:CHGG_00523"/>
<keyword evidence="1" id="KW-0732">Signal</keyword>
<dbReference type="InParanoid" id="Q2HGY1"/>
<dbReference type="Proteomes" id="UP000001056">
    <property type="component" value="Unassembled WGS sequence"/>
</dbReference>
<dbReference type="OMA" id="HTHNIVA"/>
<organism evidence="3 4">
    <name type="scientific">Chaetomium globosum (strain ATCC 6205 / CBS 148.51 / DSM 1962 / NBRC 6347 / NRRL 1970)</name>
    <name type="common">Soil fungus</name>
    <dbReference type="NCBI Taxonomy" id="306901"/>
    <lineage>
        <taxon>Eukaryota</taxon>
        <taxon>Fungi</taxon>
        <taxon>Dikarya</taxon>
        <taxon>Ascomycota</taxon>
        <taxon>Pezizomycotina</taxon>
        <taxon>Sordariomycetes</taxon>
        <taxon>Sordariomycetidae</taxon>
        <taxon>Sordariales</taxon>
        <taxon>Chaetomiaceae</taxon>
        <taxon>Chaetomium</taxon>
    </lineage>
</organism>
<feature type="region of interest" description="Disordered" evidence="2">
    <location>
        <begin position="30"/>
        <end position="63"/>
    </location>
</feature>
<evidence type="ECO:0000256" key="2">
    <source>
        <dbReference type="SAM" id="MobiDB-lite"/>
    </source>
</evidence>
<reference evidence="4" key="1">
    <citation type="journal article" date="2015" name="Genome Announc.">
        <title>Draft genome sequence of the cellulolytic fungus Chaetomium globosum.</title>
        <authorList>
            <person name="Cuomo C.A."/>
            <person name="Untereiner W.A."/>
            <person name="Ma L.-J."/>
            <person name="Grabherr M."/>
            <person name="Birren B.W."/>
        </authorList>
    </citation>
    <scope>NUCLEOTIDE SEQUENCE [LARGE SCALE GENOMIC DNA]</scope>
    <source>
        <strain evidence="4">ATCC 6205 / CBS 148.51 / DSM 1962 / NBRC 6347 / NRRL 1970</strain>
    </source>
</reference>
<protein>
    <recommendedName>
        <fullName evidence="5">RlpA-like protein double-psi beta-barrel domain-containing protein</fullName>
    </recommendedName>
</protein>
<feature type="compositionally biased region" description="Gly residues" evidence="2">
    <location>
        <begin position="53"/>
        <end position="63"/>
    </location>
</feature>
<dbReference type="eggNOG" id="ENOG502S2E4">
    <property type="taxonomic scope" value="Eukaryota"/>
</dbReference>
<dbReference type="PANTHER" id="PTHR31836">
    <property type="match status" value="1"/>
</dbReference>
<evidence type="ECO:0000313" key="4">
    <source>
        <dbReference type="Proteomes" id="UP000001056"/>
    </source>
</evidence>
<feature type="compositionally biased region" description="Pro residues" evidence="2">
    <location>
        <begin position="34"/>
        <end position="48"/>
    </location>
</feature>
<dbReference type="Gene3D" id="2.40.40.10">
    <property type="entry name" value="RlpA-like domain"/>
    <property type="match status" value="1"/>
</dbReference>
<dbReference type="InterPro" id="IPR051477">
    <property type="entry name" value="Expansin_CellWall"/>
</dbReference>
<dbReference type="GeneID" id="4387984"/>
<dbReference type="RefSeq" id="XP_001219744.1">
    <property type="nucleotide sequence ID" value="XM_001219743.1"/>
</dbReference>
<dbReference type="SUPFAM" id="SSF101447">
    <property type="entry name" value="Formin homology 2 domain (FH2 domain)"/>
    <property type="match status" value="1"/>
</dbReference>
<dbReference type="CDD" id="cd22191">
    <property type="entry name" value="DPBB_RlpA_EXP_N-like"/>
    <property type="match status" value="1"/>
</dbReference>
<dbReference type="STRING" id="306901.Q2HGY1"/>